<keyword evidence="10" id="KW-1185">Reference proteome</keyword>
<keyword evidence="1" id="KW-0479">Metal-binding</keyword>
<reference evidence="8 10" key="2">
    <citation type="submission" date="2024-07" db="EMBL/GenBank/DDBJ databases">
        <authorList>
            <person name="Akdeniz Z."/>
        </authorList>
    </citation>
    <scope>NUCLEOTIDE SEQUENCE [LARGE SCALE GENOMIC DNA]</scope>
</reference>
<evidence type="ECO:0000313" key="10">
    <source>
        <dbReference type="Proteomes" id="UP001642409"/>
    </source>
</evidence>
<keyword evidence="2 4" id="KW-0378">Hydrolase</keyword>
<accession>A0AA86TMD5</accession>
<evidence type="ECO:0000313" key="8">
    <source>
        <dbReference type="EMBL" id="CAL6093742.1"/>
    </source>
</evidence>
<keyword evidence="3 4" id="KW-0904">Protein phosphatase</keyword>
<dbReference type="Pfam" id="PF00481">
    <property type="entry name" value="PP2C"/>
    <property type="match status" value="1"/>
</dbReference>
<evidence type="ECO:0000256" key="4">
    <source>
        <dbReference type="RuleBase" id="RU003465"/>
    </source>
</evidence>
<dbReference type="GO" id="GO:0004722">
    <property type="term" value="F:protein serine/threonine phosphatase activity"/>
    <property type="evidence" value="ECO:0007669"/>
    <property type="project" value="InterPro"/>
</dbReference>
<dbReference type="GO" id="GO:0046872">
    <property type="term" value="F:metal ion binding"/>
    <property type="evidence" value="ECO:0007669"/>
    <property type="project" value="UniProtKB-KW"/>
</dbReference>
<dbReference type="Gene3D" id="3.60.40.10">
    <property type="entry name" value="PPM-type phosphatase domain"/>
    <property type="match status" value="1"/>
</dbReference>
<evidence type="ECO:0000256" key="3">
    <source>
        <dbReference type="ARBA" id="ARBA00022912"/>
    </source>
</evidence>
<feature type="domain" description="PPM-type phosphatase" evidence="5">
    <location>
        <begin position="7"/>
        <end position="338"/>
    </location>
</feature>
<dbReference type="InterPro" id="IPR000222">
    <property type="entry name" value="PP2C_BS"/>
</dbReference>
<evidence type="ECO:0000313" key="6">
    <source>
        <dbReference type="EMBL" id="CAI9921731.1"/>
    </source>
</evidence>
<organism evidence="6">
    <name type="scientific">Hexamita inflata</name>
    <dbReference type="NCBI Taxonomy" id="28002"/>
    <lineage>
        <taxon>Eukaryota</taxon>
        <taxon>Metamonada</taxon>
        <taxon>Diplomonadida</taxon>
        <taxon>Hexamitidae</taxon>
        <taxon>Hexamitinae</taxon>
        <taxon>Hexamita</taxon>
    </lineage>
</organism>
<evidence type="ECO:0000256" key="2">
    <source>
        <dbReference type="ARBA" id="ARBA00022801"/>
    </source>
</evidence>
<gene>
    <name evidence="7" type="ORF">HINF_LOCUS62684</name>
    <name evidence="8" type="ORF">HINF_LOCUS67137</name>
    <name evidence="9" type="ORF">HINF_LOCUS69032</name>
    <name evidence="6" type="ORF">HINF_LOCUS9376</name>
</gene>
<dbReference type="CDD" id="cd00143">
    <property type="entry name" value="PP2Cc"/>
    <property type="match status" value="1"/>
</dbReference>
<dbReference type="AlphaFoldDB" id="A0AA86TMD5"/>
<evidence type="ECO:0000256" key="1">
    <source>
        <dbReference type="ARBA" id="ARBA00022723"/>
    </source>
</evidence>
<evidence type="ECO:0000313" key="7">
    <source>
        <dbReference type="EMBL" id="CAI9975039.1"/>
    </source>
</evidence>
<evidence type="ECO:0000259" key="5">
    <source>
        <dbReference type="PROSITE" id="PS51746"/>
    </source>
</evidence>
<dbReference type="EMBL" id="CAXDID020000460">
    <property type="protein sequence ID" value="CAL6093742.1"/>
    <property type="molecule type" value="Genomic_DNA"/>
</dbReference>
<dbReference type="EMBL" id="CATOUU010001158">
    <property type="protein sequence ID" value="CAI9975039.1"/>
    <property type="molecule type" value="Genomic_DNA"/>
</dbReference>
<dbReference type="EMBL" id="CAXDID020000497">
    <property type="protein sequence ID" value="CAL6097482.1"/>
    <property type="molecule type" value="Genomic_DNA"/>
</dbReference>
<dbReference type="PROSITE" id="PS51746">
    <property type="entry name" value="PPM_2"/>
    <property type="match status" value="1"/>
</dbReference>
<dbReference type="SUPFAM" id="SSF81606">
    <property type="entry name" value="PP2C-like"/>
    <property type="match status" value="1"/>
</dbReference>
<sequence>MQTTEFYWGAASTCGRRPSNEDQHVVQSISKPVSCTYAAVFDGHGGTGASEYSAANLHNTLTQQKEFPDNVPKSMQQAFNITDRNYIKQEGSADIFSSAGSTAIVCLHIGDKFFFGNAGDSRAVVGRIDVNLNFTPQSLKPITKQVSTDHKPHIPEEKQRIEQYGSCVIESNDDCSRVAGMLAVSRAIGDAPFKGCGVIATPEVFCVQQVEVDYVVLACDGLWDVMTNEEVGFVLQCVVGAFKNKQVQCSDQRLNCIKNAVALFLQSDNLQDESAKLAERELAKIGQYDYFSSESADVKAQYPTHDDKFSPQNIGRILAKTAVALGSEDNVSIVVGVRAGCYGK</sequence>
<evidence type="ECO:0000313" key="9">
    <source>
        <dbReference type="EMBL" id="CAL6097482.1"/>
    </source>
</evidence>
<name>A0AA86TMD5_9EUKA</name>
<protein>
    <submittedName>
        <fullName evidence="6">Protein phosphatase 2C</fullName>
    </submittedName>
    <submittedName>
        <fullName evidence="8">Protein_phosphatase 2C</fullName>
    </submittedName>
</protein>
<dbReference type="InterPro" id="IPR001932">
    <property type="entry name" value="PPM-type_phosphatase-like_dom"/>
</dbReference>
<dbReference type="SMART" id="SM00332">
    <property type="entry name" value="PP2Cc"/>
    <property type="match status" value="1"/>
</dbReference>
<dbReference type="Proteomes" id="UP001642409">
    <property type="component" value="Unassembled WGS sequence"/>
</dbReference>
<dbReference type="PROSITE" id="PS01032">
    <property type="entry name" value="PPM_1"/>
    <property type="match status" value="1"/>
</dbReference>
<comment type="caution">
    <text evidence="6">The sequence shown here is derived from an EMBL/GenBank/DDBJ whole genome shotgun (WGS) entry which is preliminary data.</text>
</comment>
<proteinExistence type="inferred from homology"/>
<dbReference type="InterPro" id="IPR015655">
    <property type="entry name" value="PP2C"/>
</dbReference>
<reference evidence="6" key="1">
    <citation type="submission" date="2023-06" db="EMBL/GenBank/DDBJ databases">
        <authorList>
            <person name="Kurt Z."/>
        </authorList>
    </citation>
    <scope>NUCLEOTIDE SEQUENCE</scope>
</reference>
<dbReference type="InterPro" id="IPR036457">
    <property type="entry name" value="PPM-type-like_dom_sf"/>
</dbReference>
<comment type="similarity">
    <text evidence="4">Belongs to the PP2C family.</text>
</comment>
<dbReference type="EMBL" id="CATOUU010000232">
    <property type="protein sequence ID" value="CAI9921731.1"/>
    <property type="molecule type" value="Genomic_DNA"/>
</dbReference>
<dbReference type="PANTHER" id="PTHR47992">
    <property type="entry name" value="PROTEIN PHOSPHATASE"/>
    <property type="match status" value="1"/>
</dbReference>